<protein>
    <recommendedName>
        <fullName evidence="1">DUF4219 domain-containing protein</fullName>
    </recommendedName>
</protein>
<dbReference type="AlphaFoldDB" id="A0A9D4AK89"/>
<reference evidence="2 3" key="1">
    <citation type="journal article" date="2021" name="Plant Biotechnol. J.">
        <title>Multi-omics assisted identification of the key and species-specific regulatory components of drought-tolerant mechanisms in Gossypium stocksii.</title>
        <authorList>
            <person name="Yu D."/>
            <person name="Ke L."/>
            <person name="Zhang D."/>
            <person name="Wu Y."/>
            <person name="Sun Y."/>
            <person name="Mei J."/>
            <person name="Sun J."/>
            <person name="Sun Y."/>
        </authorList>
    </citation>
    <scope>NUCLEOTIDE SEQUENCE [LARGE SCALE GENOMIC DNA]</scope>
    <source>
        <strain evidence="3">cv. E1</strain>
        <tissue evidence="2">Leaf</tissue>
    </source>
</reference>
<evidence type="ECO:0000313" key="2">
    <source>
        <dbReference type="EMBL" id="KAH1130725.1"/>
    </source>
</evidence>
<name>A0A9D4AK89_9ROSI</name>
<organism evidence="2 3">
    <name type="scientific">Gossypium stocksii</name>
    <dbReference type="NCBI Taxonomy" id="47602"/>
    <lineage>
        <taxon>Eukaryota</taxon>
        <taxon>Viridiplantae</taxon>
        <taxon>Streptophyta</taxon>
        <taxon>Embryophyta</taxon>
        <taxon>Tracheophyta</taxon>
        <taxon>Spermatophyta</taxon>
        <taxon>Magnoliopsida</taxon>
        <taxon>eudicotyledons</taxon>
        <taxon>Gunneridae</taxon>
        <taxon>Pentapetalae</taxon>
        <taxon>rosids</taxon>
        <taxon>malvids</taxon>
        <taxon>Malvales</taxon>
        <taxon>Malvaceae</taxon>
        <taxon>Malvoideae</taxon>
        <taxon>Gossypium</taxon>
    </lineage>
</organism>
<dbReference type="OrthoDB" id="1710004at2759"/>
<gene>
    <name evidence="2" type="ORF">J1N35_002103</name>
</gene>
<accession>A0A9D4AK89</accession>
<keyword evidence="3" id="KW-1185">Reference proteome</keyword>
<dbReference type="Proteomes" id="UP000828251">
    <property type="component" value="Unassembled WGS sequence"/>
</dbReference>
<dbReference type="PANTHER" id="PTHR35317:SF31">
    <property type="entry name" value="DUF4219 DOMAIN-CONTAINING PROTEIN"/>
    <property type="match status" value="1"/>
</dbReference>
<dbReference type="PANTHER" id="PTHR35317">
    <property type="entry name" value="OS04G0629600 PROTEIN"/>
    <property type="match status" value="1"/>
</dbReference>
<evidence type="ECO:0000313" key="3">
    <source>
        <dbReference type="Proteomes" id="UP000828251"/>
    </source>
</evidence>
<dbReference type="EMBL" id="JAIQCV010000001">
    <property type="protein sequence ID" value="KAH1130725.1"/>
    <property type="molecule type" value="Genomic_DNA"/>
</dbReference>
<evidence type="ECO:0000259" key="1">
    <source>
        <dbReference type="Pfam" id="PF13961"/>
    </source>
</evidence>
<dbReference type="Pfam" id="PF14223">
    <property type="entry name" value="Retrotran_gag_2"/>
    <property type="match status" value="1"/>
</dbReference>
<sequence length="203" mass="23852">MSSASFTPPPPPVFNGENCHIWLVKMNTYLQAYDLWEVVNVNVEPPPLKANLTIAQIKQHNDDHAKKFKLKEKFQGTGKIRHQQIINLWRDFENLRMKEFGIVKQYFDKIMVVVNNIRLLRDQFPDIRVVETVITRLFKKYESKISFLEYSRDLLEISLSELINALYAQKQRRATRQEEYVEGAFQARNRECSSSSNNKGKKS</sequence>
<comment type="caution">
    <text evidence="2">The sequence shown here is derived from an EMBL/GenBank/DDBJ whole genome shotgun (WGS) entry which is preliminary data.</text>
</comment>
<proteinExistence type="predicted"/>
<dbReference type="InterPro" id="IPR025314">
    <property type="entry name" value="DUF4219"/>
</dbReference>
<feature type="domain" description="DUF4219" evidence="1">
    <location>
        <begin position="14"/>
        <end position="40"/>
    </location>
</feature>
<dbReference type="Pfam" id="PF13961">
    <property type="entry name" value="DUF4219"/>
    <property type="match status" value="1"/>
</dbReference>